<organism evidence="1 2">
    <name type="scientific">Rhizobium mesoamericanum STM3625</name>
    <dbReference type="NCBI Taxonomy" id="1211777"/>
    <lineage>
        <taxon>Bacteria</taxon>
        <taxon>Pseudomonadati</taxon>
        <taxon>Pseudomonadota</taxon>
        <taxon>Alphaproteobacteria</taxon>
        <taxon>Hyphomicrobiales</taxon>
        <taxon>Rhizobiaceae</taxon>
        <taxon>Rhizobium/Agrobacterium group</taxon>
        <taxon>Rhizobium</taxon>
    </lineage>
</organism>
<dbReference type="HOGENOM" id="CLU_178523_0_0_5"/>
<proteinExistence type="predicted"/>
<evidence type="ECO:0000313" key="1">
    <source>
        <dbReference type="EMBL" id="CCM75383.1"/>
    </source>
</evidence>
<gene>
    <name evidence="1" type="ORF">BN77_2536</name>
</gene>
<dbReference type="EMBL" id="CANI01000015">
    <property type="protein sequence ID" value="CCM75383.1"/>
    <property type="molecule type" value="Genomic_DNA"/>
</dbReference>
<name>K0PN40_9HYPH</name>
<dbReference type="RefSeq" id="WP_007532068.1">
    <property type="nucleotide sequence ID" value="NZ_HF536772.1"/>
</dbReference>
<dbReference type="STRING" id="1211777.BN77_2536"/>
<dbReference type="AlphaFoldDB" id="K0PN40"/>
<evidence type="ECO:0000313" key="2">
    <source>
        <dbReference type="Proteomes" id="UP000009319"/>
    </source>
</evidence>
<dbReference type="Proteomes" id="UP000009319">
    <property type="component" value="Unassembled WGS sequence"/>
</dbReference>
<reference evidence="1 2" key="1">
    <citation type="journal article" date="2013" name="Genome Announc.">
        <title>Draft Genome Sequence of Rhizobium mesoamericanum STM3625, a Nitrogen-Fixing Symbiont of Mimosa pudica Isolated in French Guiana (South America).</title>
        <authorList>
            <person name="Moulin L."/>
            <person name="Mornico D."/>
            <person name="Melkonian R."/>
            <person name="Klonowska A."/>
        </authorList>
    </citation>
    <scope>NUCLEOTIDE SEQUENCE [LARGE SCALE GENOMIC DNA]</scope>
    <source>
        <strain evidence="1 2">STM3625</strain>
    </source>
</reference>
<protein>
    <submittedName>
        <fullName evidence="1">Uncharacterized protein</fullName>
    </submittedName>
</protein>
<sequence>MNHIVMDAKNKDAWAFAVCAPIPPARKHEGDILLERADDDHWVVTMISPRALDWATREFCCPLRACFSGSMRLDMMSADRLLKQARVQGFKTEFVGLDGMDVF</sequence>
<comment type="caution">
    <text evidence="1">The sequence shown here is derived from an EMBL/GenBank/DDBJ whole genome shotgun (WGS) entry which is preliminary data.</text>
</comment>
<accession>K0PN40</accession>
<keyword evidence="2" id="KW-1185">Reference proteome</keyword>